<protein>
    <submittedName>
        <fullName evidence="2">Uncharacterized protein</fullName>
    </submittedName>
</protein>
<keyword evidence="1" id="KW-0812">Transmembrane</keyword>
<dbReference type="AlphaFoldDB" id="A0A1I0BTZ7"/>
<proteinExistence type="predicted"/>
<evidence type="ECO:0000313" key="3">
    <source>
        <dbReference type="Proteomes" id="UP000199308"/>
    </source>
</evidence>
<dbReference type="Proteomes" id="UP000199308">
    <property type="component" value="Unassembled WGS sequence"/>
</dbReference>
<keyword evidence="3" id="KW-1185">Reference proteome</keyword>
<gene>
    <name evidence="2" type="ORF">SAMN05660429_01055</name>
</gene>
<evidence type="ECO:0000313" key="2">
    <source>
        <dbReference type="EMBL" id="SET10516.1"/>
    </source>
</evidence>
<dbReference type="OrthoDB" id="6227426at2"/>
<keyword evidence="1" id="KW-0472">Membrane</keyword>
<organism evidence="2 3">
    <name type="scientific">Thalassotalea agarivorans</name>
    <name type="common">Thalassomonas agarivorans</name>
    <dbReference type="NCBI Taxonomy" id="349064"/>
    <lineage>
        <taxon>Bacteria</taxon>
        <taxon>Pseudomonadati</taxon>
        <taxon>Pseudomonadota</taxon>
        <taxon>Gammaproteobacteria</taxon>
        <taxon>Alteromonadales</taxon>
        <taxon>Colwelliaceae</taxon>
        <taxon>Thalassotalea</taxon>
    </lineage>
</organism>
<sequence>MDNQSALKWLSYLLVGISCYLTFSFQHLLWYVLAGICFLLAATIQIALSKDIRNDSPLLRKHVVPQRIYEYMPYLYIAFGVGLIKESILYYWQFCGLVLLVIGIRHIACRHVNRSKLPSKF</sequence>
<dbReference type="EMBL" id="FOHK01000004">
    <property type="protein sequence ID" value="SET10516.1"/>
    <property type="molecule type" value="Genomic_DNA"/>
</dbReference>
<feature type="transmembrane region" description="Helical" evidence="1">
    <location>
        <begin position="29"/>
        <end position="48"/>
    </location>
</feature>
<reference evidence="2 3" key="1">
    <citation type="submission" date="2016-10" db="EMBL/GenBank/DDBJ databases">
        <authorList>
            <person name="de Groot N.N."/>
        </authorList>
    </citation>
    <scope>NUCLEOTIDE SEQUENCE [LARGE SCALE GENOMIC DNA]</scope>
    <source>
        <strain evidence="2 3">DSM 19706</strain>
    </source>
</reference>
<keyword evidence="1" id="KW-1133">Transmembrane helix</keyword>
<evidence type="ECO:0000256" key="1">
    <source>
        <dbReference type="SAM" id="Phobius"/>
    </source>
</evidence>
<dbReference type="RefSeq" id="WP_093328265.1">
    <property type="nucleotide sequence ID" value="NZ_AP027363.1"/>
</dbReference>
<accession>A0A1I0BTZ7</accession>
<name>A0A1I0BTZ7_THASX</name>
<feature type="transmembrane region" description="Helical" evidence="1">
    <location>
        <begin position="90"/>
        <end position="108"/>
    </location>
</feature>